<proteinExistence type="predicted"/>
<accession>A0A2P2Q996</accession>
<reference evidence="1" key="1">
    <citation type="submission" date="2018-02" db="EMBL/GenBank/DDBJ databases">
        <title>Rhizophora mucronata_Transcriptome.</title>
        <authorList>
            <person name="Meera S.P."/>
            <person name="Sreeshan A."/>
            <person name="Augustine A."/>
        </authorList>
    </citation>
    <scope>NUCLEOTIDE SEQUENCE</scope>
    <source>
        <tissue evidence="1">Leaf</tissue>
    </source>
</reference>
<evidence type="ECO:0000313" key="1">
    <source>
        <dbReference type="EMBL" id="MBX63602.1"/>
    </source>
</evidence>
<dbReference type="AlphaFoldDB" id="A0A2P2Q996"/>
<name>A0A2P2Q996_RHIMU</name>
<dbReference type="EMBL" id="GGEC01083118">
    <property type="protein sequence ID" value="MBX63602.1"/>
    <property type="molecule type" value="Transcribed_RNA"/>
</dbReference>
<protein>
    <submittedName>
        <fullName evidence="1">Uncharacterized protein</fullName>
    </submittedName>
</protein>
<organism evidence="1">
    <name type="scientific">Rhizophora mucronata</name>
    <name type="common">Asiatic mangrove</name>
    <dbReference type="NCBI Taxonomy" id="61149"/>
    <lineage>
        <taxon>Eukaryota</taxon>
        <taxon>Viridiplantae</taxon>
        <taxon>Streptophyta</taxon>
        <taxon>Embryophyta</taxon>
        <taxon>Tracheophyta</taxon>
        <taxon>Spermatophyta</taxon>
        <taxon>Magnoliopsida</taxon>
        <taxon>eudicotyledons</taxon>
        <taxon>Gunneridae</taxon>
        <taxon>Pentapetalae</taxon>
        <taxon>rosids</taxon>
        <taxon>fabids</taxon>
        <taxon>Malpighiales</taxon>
        <taxon>Rhizophoraceae</taxon>
        <taxon>Rhizophora</taxon>
    </lineage>
</organism>
<sequence length="57" mass="6994">MLELLPTSTTEIVRYMWILWSFYKKSWHFALLSSSNFFPLYIIKPRLKVTMQFLFDD</sequence>